<protein>
    <submittedName>
        <fullName evidence="1">Uncharacterized protein</fullName>
    </submittedName>
</protein>
<dbReference type="Proteomes" id="UP001345219">
    <property type="component" value="Chromosome 12"/>
</dbReference>
<sequence>MAPGGMTDGDLTTLRNDDDAQPDCIPALFPDLCSTITNRTYHSVNQSKPATLLISIGLPLALVALSGAEDPLIRQVVDVDEHQTLTDHLR</sequence>
<dbReference type="EMBL" id="JAXIOK010000019">
    <property type="protein sequence ID" value="KAK4747775.1"/>
    <property type="molecule type" value="Genomic_DNA"/>
</dbReference>
<organism evidence="1 2">
    <name type="scientific">Trapa incisa</name>
    <dbReference type="NCBI Taxonomy" id="236973"/>
    <lineage>
        <taxon>Eukaryota</taxon>
        <taxon>Viridiplantae</taxon>
        <taxon>Streptophyta</taxon>
        <taxon>Embryophyta</taxon>
        <taxon>Tracheophyta</taxon>
        <taxon>Spermatophyta</taxon>
        <taxon>Magnoliopsida</taxon>
        <taxon>eudicotyledons</taxon>
        <taxon>Gunneridae</taxon>
        <taxon>Pentapetalae</taxon>
        <taxon>rosids</taxon>
        <taxon>malvids</taxon>
        <taxon>Myrtales</taxon>
        <taxon>Lythraceae</taxon>
        <taxon>Trapa</taxon>
    </lineage>
</organism>
<dbReference type="AlphaFoldDB" id="A0AAN7JL42"/>
<proteinExistence type="predicted"/>
<evidence type="ECO:0000313" key="1">
    <source>
        <dbReference type="EMBL" id="KAK4747775.1"/>
    </source>
</evidence>
<reference evidence="1 2" key="1">
    <citation type="journal article" date="2023" name="Hortic Res">
        <title>Pangenome of water caltrop reveals structural variations and asymmetric subgenome divergence after allopolyploidization.</title>
        <authorList>
            <person name="Zhang X."/>
            <person name="Chen Y."/>
            <person name="Wang L."/>
            <person name="Yuan Y."/>
            <person name="Fang M."/>
            <person name="Shi L."/>
            <person name="Lu R."/>
            <person name="Comes H.P."/>
            <person name="Ma Y."/>
            <person name="Chen Y."/>
            <person name="Huang G."/>
            <person name="Zhou Y."/>
            <person name="Zheng Z."/>
            <person name="Qiu Y."/>
        </authorList>
    </citation>
    <scope>NUCLEOTIDE SEQUENCE [LARGE SCALE GENOMIC DNA]</scope>
    <source>
        <tissue evidence="1">Roots</tissue>
    </source>
</reference>
<keyword evidence="2" id="KW-1185">Reference proteome</keyword>
<gene>
    <name evidence="1" type="ORF">SAY87_014361</name>
</gene>
<name>A0AAN7JL42_9MYRT</name>
<accession>A0AAN7JL42</accession>
<evidence type="ECO:0000313" key="2">
    <source>
        <dbReference type="Proteomes" id="UP001345219"/>
    </source>
</evidence>
<comment type="caution">
    <text evidence="1">The sequence shown here is derived from an EMBL/GenBank/DDBJ whole genome shotgun (WGS) entry which is preliminary data.</text>
</comment>